<feature type="region of interest" description="Disordered" evidence="6">
    <location>
        <begin position="13"/>
        <end position="42"/>
    </location>
</feature>
<dbReference type="Pfam" id="PF02492">
    <property type="entry name" value="cobW"/>
    <property type="match status" value="1"/>
</dbReference>
<evidence type="ECO:0000256" key="1">
    <source>
        <dbReference type="ARBA" id="ARBA00022741"/>
    </source>
</evidence>
<dbReference type="InterPro" id="IPR051927">
    <property type="entry name" value="Zn_Chap_cDPG_Synth"/>
</dbReference>
<dbReference type="InterPro" id="IPR036627">
    <property type="entry name" value="CobW-likC_sf"/>
</dbReference>
<feature type="region of interest" description="Disordered" evidence="6">
    <location>
        <begin position="644"/>
        <end position="681"/>
    </location>
</feature>
<dbReference type="GO" id="GO:0016787">
    <property type="term" value="F:hydrolase activity"/>
    <property type="evidence" value="ECO:0007669"/>
    <property type="project" value="UniProtKB-KW"/>
</dbReference>
<evidence type="ECO:0000256" key="3">
    <source>
        <dbReference type="ARBA" id="ARBA00023186"/>
    </source>
</evidence>
<keyword evidence="2" id="KW-0378">Hydrolase</keyword>
<organism evidence="8">
    <name type="scientific">Ditylum brightwellii</name>
    <dbReference type="NCBI Taxonomy" id="49249"/>
    <lineage>
        <taxon>Eukaryota</taxon>
        <taxon>Sar</taxon>
        <taxon>Stramenopiles</taxon>
        <taxon>Ochrophyta</taxon>
        <taxon>Bacillariophyta</taxon>
        <taxon>Mediophyceae</taxon>
        <taxon>Lithodesmiophycidae</taxon>
        <taxon>Lithodesmiales</taxon>
        <taxon>Lithodesmiaceae</taxon>
        <taxon>Ditylum</taxon>
    </lineage>
</organism>
<dbReference type="GO" id="GO:0000166">
    <property type="term" value="F:nucleotide binding"/>
    <property type="evidence" value="ECO:0007669"/>
    <property type="project" value="UniProtKB-KW"/>
</dbReference>
<sequence length="681" mass="75062">MIHDANVALHTSHVTHLRSGTTTTPPQQDPLDAVRSAAQTRPAGSPLPVTVLSGFLGAGKTTLLKHLLHNRDGLRIAVIVNDMAELNVDADLLKDAVESEEKMVSLSNGCVCCTLREDLFIELAQLAAQGDELDHVVVESSGISEPLPVAETFTFRDGNGTSLGDVAKLDSLVTVVDGATFPDELHVMDDLRSRGWEVSEDDERTVSQLLCDQLEFANIIIMNKMDLLEEEERGRLRAILGRFNPTAQLIESAWGRVDPQKLLGTNLFDLGVAEQHPDWLKEARVGEHTPETAEYGISSVTFRSRRPFHVRRFEELTGLMETRMDIVGASSGDVSSGEEEKKAEGAMPSSSVIEAGRNAALRVIRSKGLVWLASQQSHWQQGTASLAGQKFGVSFGSPWLAAINNGVVPSEEEMPALWQKPWGDRRTELVVIGQDMDNEAITVALEACVLTDPEMDEYIETFLDAQPLDIIDETKVDGELAEKIKKYKIEILAPKLNKTQILTQAPKSSEVISAHSCLAVYQGDKGGVAGFQIKRYLRYAHLIPDLASGLVKEFQLPLDSADMQTALLVDETVGSVLSQTIAYLEEGDKVELEWLQIRVEYDTPINEQRFRIIQQCQKLAKLEADVENALIDQYPQPQIMIRKDQMCGPGPGEVAKETKTGGKTKQEKTKKRKGKKGKRRG</sequence>
<dbReference type="SUPFAM" id="SSF52540">
    <property type="entry name" value="P-loop containing nucleoside triphosphate hydrolases"/>
    <property type="match status" value="1"/>
</dbReference>
<evidence type="ECO:0000256" key="2">
    <source>
        <dbReference type="ARBA" id="ARBA00022801"/>
    </source>
</evidence>
<dbReference type="AlphaFoldDB" id="A0A7S2ECI9"/>
<comment type="catalytic activity">
    <reaction evidence="5">
        <text>GTP + H2O = GDP + phosphate + H(+)</text>
        <dbReference type="Rhea" id="RHEA:19669"/>
        <dbReference type="ChEBI" id="CHEBI:15377"/>
        <dbReference type="ChEBI" id="CHEBI:15378"/>
        <dbReference type="ChEBI" id="CHEBI:37565"/>
        <dbReference type="ChEBI" id="CHEBI:43474"/>
        <dbReference type="ChEBI" id="CHEBI:58189"/>
    </reaction>
    <physiologicalReaction direction="left-to-right" evidence="5">
        <dbReference type="Rhea" id="RHEA:19670"/>
    </physiologicalReaction>
</comment>
<dbReference type="SMART" id="SM00833">
    <property type="entry name" value="CobW_C"/>
    <property type="match status" value="1"/>
</dbReference>
<accession>A0A7S2ECI9</accession>
<feature type="domain" description="CobW C-terminal" evidence="7">
    <location>
        <begin position="297"/>
        <end position="449"/>
    </location>
</feature>
<protein>
    <recommendedName>
        <fullName evidence="7">CobW C-terminal domain-containing protein</fullName>
    </recommendedName>
</protein>
<keyword evidence="3" id="KW-0143">Chaperone</keyword>
<evidence type="ECO:0000256" key="4">
    <source>
        <dbReference type="ARBA" id="ARBA00034320"/>
    </source>
</evidence>
<keyword evidence="1" id="KW-0547">Nucleotide-binding</keyword>
<feature type="compositionally biased region" description="Basic residues" evidence="6">
    <location>
        <begin position="668"/>
        <end position="681"/>
    </location>
</feature>
<dbReference type="InterPro" id="IPR003495">
    <property type="entry name" value="CobW/HypB/UreG_nucleotide-bd"/>
</dbReference>
<feature type="compositionally biased region" description="Basic and acidic residues" evidence="6">
    <location>
        <begin position="654"/>
        <end position="667"/>
    </location>
</feature>
<dbReference type="InterPro" id="IPR027417">
    <property type="entry name" value="P-loop_NTPase"/>
</dbReference>
<name>A0A7S2ECI9_9STRA</name>
<dbReference type="EMBL" id="HBGN01015260">
    <property type="protein sequence ID" value="CAD9327620.1"/>
    <property type="molecule type" value="Transcribed_RNA"/>
</dbReference>
<evidence type="ECO:0000256" key="6">
    <source>
        <dbReference type="SAM" id="MobiDB-lite"/>
    </source>
</evidence>
<evidence type="ECO:0000313" key="8">
    <source>
        <dbReference type="EMBL" id="CAD9327620.1"/>
    </source>
</evidence>
<dbReference type="PANTHER" id="PTHR43603">
    <property type="entry name" value="COBW DOMAIN-CONTAINING PROTEIN DDB_G0274527"/>
    <property type="match status" value="1"/>
</dbReference>
<dbReference type="Gene3D" id="3.30.1220.10">
    <property type="entry name" value="CobW-like, C-terminal domain"/>
    <property type="match status" value="1"/>
</dbReference>
<dbReference type="InterPro" id="IPR011629">
    <property type="entry name" value="CobW-like_C"/>
</dbReference>
<dbReference type="CDD" id="cd03112">
    <property type="entry name" value="CobW-like"/>
    <property type="match status" value="1"/>
</dbReference>
<dbReference type="Gene3D" id="3.40.50.300">
    <property type="entry name" value="P-loop containing nucleotide triphosphate hydrolases"/>
    <property type="match status" value="1"/>
</dbReference>
<feature type="region of interest" description="Disordered" evidence="6">
    <location>
        <begin position="329"/>
        <end position="349"/>
    </location>
</feature>
<gene>
    <name evidence="8" type="ORF">DBRI1063_LOCUS9791</name>
</gene>
<reference evidence="8" key="1">
    <citation type="submission" date="2021-01" db="EMBL/GenBank/DDBJ databases">
        <authorList>
            <person name="Corre E."/>
            <person name="Pelletier E."/>
            <person name="Niang G."/>
            <person name="Scheremetjew M."/>
            <person name="Finn R."/>
            <person name="Kale V."/>
            <person name="Holt S."/>
            <person name="Cochrane G."/>
            <person name="Meng A."/>
            <person name="Brown T."/>
            <person name="Cohen L."/>
        </authorList>
    </citation>
    <scope>NUCLEOTIDE SEQUENCE</scope>
    <source>
        <strain evidence="8">Pop2</strain>
    </source>
</reference>
<evidence type="ECO:0000259" key="7">
    <source>
        <dbReference type="SMART" id="SM00833"/>
    </source>
</evidence>
<dbReference type="Pfam" id="PF07683">
    <property type="entry name" value="CobW_C"/>
    <property type="match status" value="1"/>
</dbReference>
<dbReference type="PANTHER" id="PTHR43603:SF1">
    <property type="entry name" value="ZINC-REGULATED GTPASE METALLOPROTEIN ACTIVATOR 1"/>
    <property type="match status" value="1"/>
</dbReference>
<evidence type="ECO:0000256" key="5">
    <source>
        <dbReference type="ARBA" id="ARBA00049117"/>
    </source>
</evidence>
<comment type="similarity">
    <text evidence="4">Belongs to the SIMIBI class G3E GTPase family. ZNG1 subfamily.</text>
</comment>
<dbReference type="SUPFAM" id="SSF90002">
    <property type="entry name" value="Hypothetical protein YjiA, C-terminal domain"/>
    <property type="match status" value="1"/>
</dbReference>
<proteinExistence type="inferred from homology"/>